<dbReference type="Gene3D" id="3.10.100.10">
    <property type="entry name" value="Mannose-Binding Protein A, subunit A"/>
    <property type="match status" value="1"/>
</dbReference>
<feature type="domain" description="VWFA" evidence="3">
    <location>
        <begin position="233"/>
        <end position="345"/>
    </location>
</feature>
<keyword evidence="1" id="KW-0732">Signal</keyword>
<dbReference type="PROSITE" id="PS50041">
    <property type="entry name" value="C_TYPE_LECTIN_2"/>
    <property type="match status" value="1"/>
</dbReference>
<dbReference type="InterPro" id="IPR036465">
    <property type="entry name" value="vWFA_dom_sf"/>
</dbReference>
<dbReference type="STRING" id="451379.A0A0N5AJV7"/>
<sequence>MQLASSFSLILIVQCQSLTETYEVCRLNPADVVFVMDQSGSVGSRYYRVLGLERIQDFVDESMDIGFKDAQVRVGVVLFDDAGTTAFGLDTFDNKEDVLTNLGTLGYSAGDTDISSGMEEAINVFKKSNRELKIMIIITDGSDESDVAQKEFELKSNGVNVYAIGVGPMIEFVQLVMATGSVKKVFKVSDYNEIGNALNKICLSHGTIQTYQDLDTNDCGCSNVNAEMLYWLDLTFVMDSSKESNPQEFFKVKDFIREFAGKSAVTDSQEIHSQIAVINTGNKARIDTELTRFSSVSELNRFVDDLEYYHDHNFNAADTMEQIRYIYSSNKTRKNVPKVVVFFSSENITCKSTLQFRPLVILETDPVCFLISQLMKENGITFIEVSLQKHDVSARFVSGCNLIKFTESDAFEKIFRALCYANCFCETPYSQQMTLGNDVCSRKSVCLMQPELALPFDAAEYYCHSNGMSVYYPQNSDSERFVIDHLQKSDTSINYWLGMISVNDRLYYSSSNDSFCEITSKYENWCPDAKRNDGCVSWKKCNTDLGFGWDSDFCGAVTPSFSYICQHNACSVNNYCPF</sequence>
<dbReference type="PANTHER" id="PTHR24020:SF87">
    <property type="entry name" value="COLLAGEN ALPHA-1(VI) CHAIN-LIKE"/>
    <property type="match status" value="1"/>
</dbReference>
<dbReference type="Proteomes" id="UP000046393">
    <property type="component" value="Unplaced"/>
</dbReference>
<feature type="domain" description="VWFA" evidence="3">
    <location>
        <begin position="31"/>
        <end position="201"/>
    </location>
</feature>
<dbReference type="SUPFAM" id="SSF56436">
    <property type="entry name" value="C-type lectin-like"/>
    <property type="match status" value="1"/>
</dbReference>
<proteinExistence type="predicted"/>
<feature type="chain" id="PRO_5005893216" evidence="1">
    <location>
        <begin position="18"/>
        <end position="578"/>
    </location>
</feature>
<evidence type="ECO:0000259" key="2">
    <source>
        <dbReference type="PROSITE" id="PS50041"/>
    </source>
</evidence>
<dbReference type="PANTHER" id="PTHR24020">
    <property type="entry name" value="COLLAGEN ALPHA"/>
    <property type="match status" value="1"/>
</dbReference>
<dbReference type="CDD" id="cd00198">
    <property type="entry name" value="vWFA"/>
    <property type="match status" value="1"/>
</dbReference>
<evidence type="ECO:0000256" key="1">
    <source>
        <dbReference type="SAM" id="SignalP"/>
    </source>
</evidence>
<dbReference type="Pfam" id="PF00092">
    <property type="entry name" value="VWA"/>
    <property type="match status" value="2"/>
</dbReference>
<name>A0A0N5AJV7_9BILA</name>
<dbReference type="SUPFAM" id="SSF53300">
    <property type="entry name" value="vWA-like"/>
    <property type="match status" value="2"/>
</dbReference>
<evidence type="ECO:0000313" key="4">
    <source>
        <dbReference type="Proteomes" id="UP000046393"/>
    </source>
</evidence>
<dbReference type="InterPro" id="IPR001304">
    <property type="entry name" value="C-type_lectin-like"/>
</dbReference>
<accession>A0A0N5AJV7</accession>
<dbReference type="InterPro" id="IPR016187">
    <property type="entry name" value="CTDL_fold"/>
</dbReference>
<feature type="domain" description="C-type lectin" evidence="2">
    <location>
        <begin position="442"/>
        <end position="554"/>
    </location>
</feature>
<dbReference type="PRINTS" id="PR00453">
    <property type="entry name" value="VWFADOMAIN"/>
</dbReference>
<dbReference type="InterPro" id="IPR016186">
    <property type="entry name" value="C-type_lectin-like/link_sf"/>
</dbReference>
<dbReference type="Pfam" id="PF00059">
    <property type="entry name" value="Lectin_C"/>
    <property type="match status" value="1"/>
</dbReference>
<dbReference type="AlphaFoldDB" id="A0A0N5AJV7"/>
<dbReference type="InterPro" id="IPR050525">
    <property type="entry name" value="ECM_Assembly_Org"/>
</dbReference>
<dbReference type="WBParaSite" id="SMUV_0000475501-mRNA-1">
    <property type="protein sequence ID" value="SMUV_0000475501-mRNA-1"/>
    <property type="gene ID" value="SMUV_0000475501"/>
</dbReference>
<protein>
    <submittedName>
        <fullName evidence="5">VWFA domain-containing protein</fullName>
    </submittedName>
</protein>
<dbReference type="Gene3D" id="3.40.50.410">
    <property type="entry name" value="von Willebrand factor, type A domain"/>
    <property type="match status" value="2"/>
</dbReference>
<feature type="signal peptide" evidence="1">
    <location>
        <begin position="1"/>
        <end position="17"/>
    </location>
</feature>
<reference evidence="5" key="1">
    <citation type="submission" date="2017-02" db="UniProtKB">
        <authorList>
            <consortium name="WormBaseParasite"/>
        </authorList>
    </citation>
    <scope>IDENTIFICATION</scope>
</reference>
<keyword evidence="4" id="KW-1185">Reference proteome</keyword>
<organism evidence="4 5">
    <name type="scientific">Syphacia muris</name>
    <dbReference type="NCBI Taxonomy" id="451379"/>
    <lineage>
        <taxon>Eukaryota</taxon>
        <taxon>Metazoa</taxon>
        <taxon>Ecdysozoa</taxon>
        <taxon>Nematoda</taxon>
        <taxon>Chromadorea</taxon>
        <taxon>Rhabditida</taxon>
        <taxon>Spirurina</taxon>
        <taxon>Oxyuridomorpha</taxon>
        <taxon>Oxyuroidea</taxon>
        <taxon>Oxyuridae</taxon>
        <taxon>Syphacia</taxon>
    </lineage>
</organism>
<dbReference type="InterPro" id="IPR002035">
    <property type="entry name" value="VWF_A"/>
</dbReference>
<evidence type="ECO:0000313" key="5">
    <source>
        <dbReference type="WBParaSite" id="SMUV_0000475501-mRNA-1"/>
    </source>
</evidence>
<dbReference type="SMART" id="SM00327">
    <property type="entry name" value="VWA"/>
    <property type="match status" value="2"/>
</dbReference>
<dbReference type="PROSITE" id="PS50234">
    <property type="entry name" value="VWFA"/>
    <property type="match status" value="2"/>
</dbReference>
<evidence type="ECO:0000259" key="3">
    <source>
        <dbReference type="PROSITE" id="PS50234"/>
    </source>
</evidence>